<evidence type="ECO:0000313" key="5">
    <source>
        <dbReference type="Proteomes" id="UP000318017"/>
    </source>
</evidence>
<dbReference type="KEGG" id="ahel:Q31a_57540"/>
<dbReference type="PROSITE" id="PS51898">
    <property type="entry name" value="TYR_RECOMBINASE"/>
    <property type="match status" value="1"/>
</dbReference>
<dbReference type="Pfam" id="PF00589">
    <property type="entry name" value="Phage_integrase"/>
    <property type="match status" value="1"/>
</dbReference>
<dbReference type="CDD" id="cd00397">
    <property type="entry name" value="DNA_BRE_C"/>
    <property type="match status" value="1"/>
</dbReference>
<organism evidence="4 5">
    <name type="scientific">Aureliella helgolandensis</name>
    <dbReference type="NCBI Taxonomy" id="2527968"/>
    <lineage>
        <taxon>Bacteria</taxon>
        <taxon>Pseudomonadati</taxon>
        <taxon>Planctomycetota</taxon>
        <taxon>Planctomycetia</taxon>
        <taxon>Pirellulales</taxon>
        <taxon>Pirellulaceae</taxon>
        <taxon>Aureliella</taxon>
    </lineage>
</organism>
<evidence type="ECO:0000256" key="1">
    <source>
        <dbReference type="ARBA" id="ARBA00023172"/>
    </source>
</evidence>
<keyword evidence="1" id="KW-0233">DNA recombination</keyword>
<protein>
    <submittedName>
        <fullName evidence="4">Site-specific tyrosine recombinase XerC</fullName>
    </submittedName>
</protein>
<name>A0A518GFJ1_9BACT</name>
<dbReference type="PANTHER" id="PTHR30349">
    <property type="entry name" value="PHAGE INTEGRASE-RELATED"/>
    <property type="match status" value="1"/>
</dbReference>
<dbReference type="EMBL" id="CP036298">
    <property type="protein sequence ID" value="QDV27365.1"/>
    <property type="molecule type" value="Genomic_DNA"/>
</dbReference>
<evidence type="ECO:0000313" key="4">
    <source>
        <dbReference type="EMBL" id="QDV27365.1"/>
    </source>
</evidence>
<dbReference type="GO" id="GO:0015074">
    <property type="term" value="P:DNA integration"/>
    <property type="evidence" value="ECO:0007669"/>
    <property type="project" value="InterPro"/>
</dbReference>
<feature type="region of interest" description="Disordered" evidence="2">
    <location>
        <begin position="288"/>
        <end position="318"/>
    </location>
</feature>
<dbReference type="OrthoDB" id="254233at2"/>
<evidence type="ECO:0000256" key="2">
    <source>
        <dbReference type="SAM" id="MobiDB-lite"/>
    </source>
</evidence>
<dbReference type="Gene3D" id="1.10.443.10">
    <property type="entry name" value="Intergrase catalytic core"/>
    <property type="match status" value="1"/>
</dbReference>
<dbReference type="InterPro" id="IPR013762">
    <property type="entry name" value="Integrase-like_cat_sf"/>
</dbReference>
<dbReference type="AlphaFoldDB" id="A0A518GFJ1"/>
<feature type="domain" description="Tyr recombinase" evidence="3">
    <location>
        <begin position="175"/>
        <end position="390"/>
    </location>
</feature>
<keyword evidence="5" id="KW-1185">Reference proteome</keyword>
<dbReference type="SUPFAM" id="SSF56349">
    <property type="entry name" value="DNA breaking-rejoining enzymes"/>
    <property type="match status" value="1"/>
</dbReference>
<dbReference type="InterPro" id="IPR002104">
    <property type="entry name" value="Integrase_catalytic"/>
</dbReference>
<accession>A0A518GFJ1</accession>
<evidence type="ECO:0000259" key="3">
    <source>
        <dbReference type="PROSITE" id="PS51898"/>
    </source>
</evidence>
<dbReference type="Proteomes" id="UP000318017">
    <property type="component" value="Chromosome"/>
</dbReference>
<dbReference type="GO" id="GO:0006310">
    <property type="term" value="P:DNA recombination"/>
    <property type="evidence" value="ECO:0007669"/>
    <property type="project" value="UniProtKB-KW"/>
</dbReference>
<dbReference type="PANTHER" id="PTHR30349:SF64">
    <property type="entry name" value="PROPHAGE INTEGRASE INTD-RELATED"/>
    <property type="match status" value="1"/>
</dbReference>
<reference evidence="4 5" key="1">
    <citation type="submission" date="2019-02" db="EMBL/GenBank/DDBJ databases">
        <title>Deep-cultivation of Planctomycetes and their phenomic and genomic characterization uncovers novel biology.</title>
        <authorList>
            <person name="Wiegand S."/>
            <person name="Jogler M."/>
            <person name="Boedeker C."/>
            <person name="Pinto D."/>
            <person name="Vollmers J."/>
            <person name="Rivas-Marin E."/>
            <person name="Kohn T."/>
            <person name="Peeters S.H."/>
            <person name="Heuer A."/>
            <person name="Rast P."/>
            <person name="Oberbeckmann S."/>
            <person name="Bunk B."/>
            <person name="Jeske O."/>
            <person name="Meyerdierks A."/>
            <person name="Storesund J.E."/>
            <person name="Kallscheuer N."/>
            <person name="Luecker S."/>
            <person name="Lage O.M."/>
            <person name="Pohl T."/>
            <person name="Merkel B.J."/>
            <person name="Hornburger P."/>
            <person name="Mueller R.-W."/>
            <person name="Bruemmer F."/>
            <person name="Labrenz M."/>
            <person name="Spormann A.M."/>
            <person name="Op den Camp H."/>
            <person name="Overmann J."/>
            <person name="Amann R."/>
            <person name="Jetten M.S.M."/>
            <person name="Mascher T."/>
            <person name="Medema M.H."/>
            <person name="Devos D.P."/>
            <person name="Kaster A.-K."/>
            <person name="Ovreas L."/>
            <person name="Rohde M."/>
            <person name="Galperin M.Y."/>
            <person name="Jogler C."/>
        </authorList>
    </citation>
    <scope>NUCLEOTIDE SEQUENCE [LARGE SCALE GENOMIC DNA]</scope>
    <source>
        <strain evidence="4 5">Q31a</strain>
    </source>
</reference>
<gene>
    <name evidence="4" type="ORF">Q31a_57540</name>
</gene>
<dbReference type="RefSeq" id="WP_145084646.1">
    <property type="nucleotide sequence ID" value="NZ_CP036298.1"/>
</dbReference>
<dbReference type="InterPro" id="IPR050090">
    <property type="entry name" value="Tyrosine_recombinase_XerCD"/>
</dbReference>
<proteinExistence type="predicted"/>
<dbReference type="GO" id="GO:0003677">
    <property type="term" value="F:DNA binding"/>
    <property type="evidence" value="ECO:0007669"/>
    <property type="project" value="InterPro"/>
</dbReference>
<sequence length="393" mass="43770">MRTNPPSYRKHKASGKAVVTLNGRDHYLGKHGSADSKRAYARLIAEWAACQESPTFGIQSHEVTVKQLIASSLSYLRKRHGKGKNSEYHRVLPAYAALKELYSDLEAMKFGPLEYRAVRHNLHNGTRSRQYINTLMKRVRSLFRWSASEGILPVSISQTLETVIPLRPGETPAKETKRVLPVAQAHVDAVLAVAPKVLADMIRVQLLCGCRPGEVCQLTPGMIDRRDEVWIATLENHKTAYRGKQREIFFGPRAQEILLPYLVRAATSPIFSPAEALRQRLEERAQNRRTPNNCGNRPGYTARTRRGGKVTSTPPGDAYETGSYGQAIGYACKKAGIPKWSPNQLRHLAATRLREQYGLDAAQVILGHSEVTVTQIYAEQNRSKGIGIAQQAG</sequence>
<dbReference type="InterPro" id="IPR011010">
    <property type="entry name" value="DNA_brk_join_enz"/>
</dbReference>